<sequence length="117" mass="13141">MLGSDQENAFADALFCAVKEGNVGFVFQLSIANSEIMLIWAISFQNIFCYVVDYQLASVFSTIHGLCFKGVVATSKDIHGNTLLYVSAISLLLHLTASMDQYYKCKENRNDSRRWRG</sequence>
<evidence type="ECO:0000313" key="1">
    <source>
        <dbReference type="EMBL" id="KAK4261681.1"/>
    </source>
</evidence>
<comment type="caution">
    <text evidence="1">The sequence shown here is derived from an EMBL/GenBank/DDBJ whole genome shotgun (WGS) entry which is preliminary data.</text>
</comment>
<name>A0AAE1J0V9_9FABA</name>
<reference evidence="1" key="1">
    <citation type="submission" date="2023-10" db="EMBL/GenBank/DDBJ databases">
        <title>Chromosome-level genome of the transformable northern wattle, Acacia crassicarpa.</title>
        <authorList>
            <person name="Massaro I."/>
            <person name="Sinha N.R."/>
            <person name="Poethig S."/>
            <person name="Leichty A.R."/>
        </authorList>
    </citation>
    <scope>NUCLEOTIDE SEQUENCE</scope>
    <source>
        <strain evidence="1">Acra3RX</strain>
        <tissue evidence="1">Leaf</tissue>
    </source>
</reference>
<accession>A0AAE1J0V9</accession>
<evidence type="ECO:0000313" key="2">
    <source>
        <dbReference type="Proteomes" id="UP001293593"/>
    </source>
</evidence>
<keyword evidence="2" id="KW-1185">Reference proteome</keyword>
<dbReference type="AlphaFoldDB" id="A0AAE1J0V9"/>
<dbReference type="EMBL" id="JAWXYG010000010">
    <property type="protein sequence ID" value="KAK4261681.1"/>
    <property type="molecule type" value="Genomic_DNA"/>
</dbReference>
<gene>
    <name evidence="1" type="ORF">QN277_004644</name>
</gene>
<organism evidence="1 2">
    <name type="scientific">Acacia crassicarpa</name>
    <name type="common">northern wattle</name>
    <dbReference type="NCBI Taxonomy" id="499986"/>
    <lineage>
        <taxon>Eukaryota</taxon>
        <taxon>Viridiplantae</taxon>
        <taxon>Streptophyta</taxon>
        <taxon>Embryophyta</taxon>
        <taxon>Tracheophyta</taxon>
        <taxon>Spermatophyta</taxon>
        <taxon>Magnoliopsida</taxon>
        <taxon>eudicotyledons</taxon>
        <taxon>Gunneridae</taxon>
        <taxon>Pentapetalae</taxon>
        <taxon>rosids</taxon>
        <taxon>fabids</taxon>
        <taxon>Fabales</taxon>
        <taxon>Fabaceae</taxon>
        <taxon>Caesalpinioideae</taxon>
        <taxon>mimosoid clade</taxon>
        <taxon>Acacieae</taxon>
        <taxon>Acacia</taxon>
    </lineage>
</organism>
<dbReference type="Proteomes" id="UP001293593">
    <property type="component" value="Unassembled WGS sequence"/>
</dbReference>
<protein>
    <submittedName>
        <fullName evidence="1">Uncharacterized protein</fullName>
    </submittedName>
</protein>
<proteinExistence type="predicted"/>